<organism evidence="3 4">
    <name type="scientific">Pocillopora meandrina</name>
    <dbReference type="NCBI Taxonomy" id="46732"/>
    <lineage>
        <taxon>Eukaryota</taxon>
        <taxon>Metazoa</taxon>
        <taxon>Cnidaria</taxon>
        <taxon>Anthozoa</taxon>
        <taxon>Hexacorallia</taxon>
        <taxon>Scleractinia</taxon>
        <taxon>Astrocoeniina</taxon>
        <taxon>Pocilloporidae</taxon>
        <taxon>Pocillopora</taxon>
    </lineage>
</organism>
<dbReference type="Pfam" id="PF04502">
    <property type="entry name" value="Saf4_Yju2"/>
    <property type="match status" value="1"/>
</dbReference>
<feature type="compositionally biased region" description="Polar residues" evidence="2">
    <location>
        <begin position="365"/>
        <end position="385"/>
    </location>
</feature>
<sequence length="428" mass="48679">MGERKAVNKYYPPDWTPQQGSLDRYHGQHPLRERARKLGQGILIIRFEMPYNIWCGGCGNHIGMGVRYNAEKKKVGNYYTTPIYRFRMKCHLCDNHFEIETDPKNCDYVIVSGARRKEERWEPSATETVELTDKEDVKKMAVDAMFKLEHGVQDQQKSKKALPTLAQLKEVQSVWDDDYAANQLLRKKFREQKQDLIAVAMKDKELQKRGALDVNLLPEREEDIEHAHKIRYHGKGFDGHRRKRRSEINDRPLFDTQGKLEEKRQKIMQLLGKRRQLKVNSYSTPPKSKNELTTQGTLGIKVRRTRLSNNESSDNNTNKDPSIDDLSNSPTVNETVVSSELGSQRDPELAVNVASETELPVTSLPDVTSQSVSLKQTQNCLANQPKQEETHGTPDGSTEDSALISSSSISSLVCCDYADSSDASDDHT</sequence>
<dbReference type="InterPro" id="IPR007590">
    <property type="entry name" value="Saf4/Yju2"/>
</dbReference>
<proteinExistence type="inferred from homology"/>
<dbReference type="GO" id="GO:0071014">
    <property type="term" value="C:post-mRNA release spliceosomal complex"/>
    <property type="evidence" value="ECO:0007669"/>
    <property type="project" value="TreeGrafter"/>
</dbReference>
<feature type="compositionally biased region" description="Polar residues" evidence="2">
    <location>
        <begin position="278"/>
        <end position="297"/>
    </location>
</feature>
<evidence type="ECO:0000256" key="2">
    <source>
        <dbReference type="SAM" id="MobiDB-lite"/>
    </source>
</evidence>
<dbReference type="EMBL" id="CALNXJ010000024">
    <property type="protein sequence ID" value="CAH3129900.1"/>
    <property type="molecule type" value="Genomic_DNA"/>
</dbReference>
<accession>A0AAU9WXR1</accession>
<evidence type="ECO:0000256" key="1">
    <source>
        <dbReference type="ARBA" id="ARBA00005595"/>
    </source>
</evidence>
<evidence type="ECO:0000313" key="4">
    <source>
        <dbReference type="Proteomes" id="UP001159428"/>
    </source>
</evidence>
<feature type="compositionally biased region" description="Basic residues" evidence="2">
    <location>
        <begin position="235"/>
        <end position="245"/>
    </location>
</feature>
<feature type="compositionally biased region" description="Polar residues" evidence="2">
    <location>
        <begin position="307"/>
        <end position="342"/>
    </location>
</feature>
<evidence type="ECO:0000313" key="3">
    <source>
        <dbReference type="EMBL" id="CAH3129900.1"/>
    </source>
</evidence>
<dbReference type="PANTHER" id="PTHR12111:SF2">
    <property type="entry name" value="SPLICING FACTOR YJU2B-RELATED"/>
    <property type="match status" value="1"/>
</dbReference>
<comment type="similarity">
    <text evidence="1">Belongs to the CWC16 family.</text>
</comment>
<dbReference type="GO" id="GO:0000398">
    <property type="term" value="P:mRNA splicing, via spliceosome"/>
    <property type="evidence" value="ECO:0007669"/>
    <property type="project" value="InterPro"/>
</dbReference>
<feature type="region of interest" description="Disordered" evidence="2">
    <location>
        <begin position="235"/>
        <end position="404"/>
    </location>
</feature>
<name>A0AAU9WXR1_9CNID</name>
<keyword evidence="4" id="KW-1185">Reference proteome</keyword>
<reference evidence="3 4" key="1">
    <citation type="submission" date="2022-05" db="EMBL/GenBank/DDBJ databases">
        <authorList>
            <consortium name="Genoscope - CEA"/>
            <person name="William W."/>
        </authorList>
    </citation>
    <scope>NUCLEOTIDE SEQUENCE [LARGE SCALE GENOMIC DNA]</scope>
</reference>
<dbReference type="Proteomes" id="UP001159428">
    <property type="component" value="Unassembled WGS sequence"/>
</dbReference>
<feature type="compositionally biased region" description="Basic and acidic residues" evidence="2">
    <location>
        <begin position="246"/>
        <end position="265"/>
    </location>
</feature>
<evidence type="ECO:0008006" key="5">
    <source>
        <dbReference type="Google" id="ProtNLM"/>
    </source>
</evidence>
<comment type="caution">
    <text evidence="3">The sequence shown here is derived from an EMBL/GenBank/DDBJ whole genome shotgun (WGS) entry which is preliminary data.</text>
</comment>
<dbReference type="PANTHER" id="PTHR12111">
    <property type="entry name" value="SPLICING FACTOR YJU2"/>
    <property type="match status" value="1"/>
</dbReference>
<protein>
    <recommendedName>
        <fullName evidence="5">Coiled-coil domain-containing protein 130</fullName>
    </recommendedName>
</protein>
<dbReference type="GO" id="GO:0005684">
    <property type="term" value="C:U2-type spliceosomal complex"/>
    <property type="evidence" value="ECO:0007669"/>
    <property type="project" value="TreeGrafter"/>
</dbReference>
<dbReference type="AlphaFoldDB" id="A0AAU9WXR1"/>
<gene>
    <name evidence="3" type="ORF">PMEA_00013726</name>
</gene>